<evidence type="ECO:0000256" key="4">
    <source>
        <dbReference type="ARBA" id="ARBA00022692"/>
    </source>
</evidence>
<dbReference type="PANTHER" id="PTHR42718">
    <property type="entry name" value="MAJOR FACILITATOR SUPERFAMILY MULTIDRUG TRANSPORTER MFSC"/>
    <property type="match status" value="1"/>
</dbReference>
<keyword evidence="3" id="KW-1003">Cell membrane</keyword>
<feature type="transmembrane region" description="Helical" evidence="7">
    <location>
        <begin position="82"/>
        <end position="101"/>
    </location>
</feature>
<evidence type="ECO:0000259" key="8">
    <source>
        <dbReference type="PROSITE" id="PS50850"/>
    </source>
</evidence>
<dbReference type="PANTHER" id="PTHR42718:SF47">
    <property type="entry name" value="METHYL VIOLOGEN RESISTANCE PROTEIN SMVA"/>
    <property type="match status" value="1"/>
</dbReference>
<feature type="transmembrane region" description="Helical" evidence="7">
    <location>
        <begin position="269"/>
        <end position="291"/>
    </location>
</feature>
<evidence type="ECO:0000256" key="2">
    <source>
        <dbReference type="ARBA" id="ARBA00022448"/>
    </source>
</evidence>
<feature type="transmembrane region" description="Helical" evidence="7">
    <location>
        <begin position="203"/>
        <end position="224"/>
    </location>
</feature>
<feature type="transmembrane region" description="Helical" evidence="7">
    <location>
        <begin position="359"/>
        <end position="385"/>
    </location>
</feature>
<evidence type="ECO:0000256" key="5">
    <source>
        <dbReference type="ARBA" id="ARBA00022989"/>
    </source>
</evidence>
<feature type="transmembrane region" description="Helical" evidence="7">
    <location>
        <begin position="52"/>
        <end position="70"/>
    </location>
</feature>
<dbReference type="SUPFAM" id="SSF103473">
    <property type="entry name" value="MFS general substrate transporter"/>
    <property type="match status" value="1"/>
</dbReference>
<evidence type="ECO:0000256" key="7">
    <source>
        <dbReference type="SAM" id="Phobius"/>
    </source>
</evidence>
<feature type="transmembrane region" description="Helical" evidence="7">
    <location>
        <begin position="140"/>
        <end position="162"/>
    </location>
</feature>
<feature type="transmembrane region" description="Helical" evidence="7">
    <location>
        <begin position="303"/>
        <end position="323"/>
    </location>
</feature>
<proteinExistence type="predicted"/>
<dbReference type="Pfam" id="PF07690">
    <property type="entry name" value="MFS_1"/>
    <property type="match status" value="1"/>
</dbReference>
<dbReference type="InterPro" id="IPR036259">
    <property type="entry name" value="MFS_trans_sf"/>
</dbReference>
<dbReference type="RefSeq" id="WP_386728940.1">
    <property type="nucleotide sequence ID" value="NZ_JBHSTP010000001.1"/>
</dbReference>
<accession>A0ABW1VGW1</accession>
<feature type="transmembrane region" description="Helical" evidence="7">
    <location>
        <begin position="107"/>
        <end position="128"/>
    </location>
</feature>
<dbReference type="InterPro" id="IPR011701">
    <property type="entry name" value="MFS"/>
</dbReference>
<protein>
    <submittedName>
        <fullName evidence="9">MFS transporter</fullName>
    </submittedName>
</protein>
<dbReference type="EMBL" id="JBHSTP010000001">
    <property type="protein sequence ID" value="MFC6355729.1"/>
    <property type="molecule type" value="Genomic_DNA"/>
</dbReference>
<feature type="domain" description="Major facilitator superfamily (MFS) profile" evidence="8">
    <location>
        <begin position="16"/>
        <end position="504"/>
    </location>
</feature>
<gene>
    <name evidence="9" type="ORF">ACFQB0_06370</name>
</gene>
<name>A0ABW1VGW1_9MICO</name>
<feature type="transmembrane region" description="Helical" evidence="7">
    <location>
        <begin position="406"/>
        <end position="425"/>
    </location>
</feature>
<evidence type="ECO:0000313" key="10">
    <source>
        <dbReference type="Proteomes" id="UP001596306"/>
    </source>
</evidence>
<keyword evidence="5 7" id="KW-1133">Transmembrane helix</keyword>
<evidence type="ECO:0000256" key="6">
    <source>
        <dbReference type="ARBA" id="ARBA00023136"/>
    </source>
</evidence>
<dbReference type="Proteomes" id="UP001596306">
    <property type="component" value="Unassembled WGS sequence"/>
</dbReference>
<keyword evidence="2" id="KW-0813">Transport</keyword>
<feature type="transmembrane region" description="Helical" evidence="7">
    <location>
        <begin position="230"/>
        <end position="248"/>
    </location>
</feature>
<dbReference type="PRINTS" id="PR01036">
    <property type="entry name" value="TCRTETB"/>
</dbReference>
<reference evidence="10" key="1">
    <citation type="journal article" date="2019" name="Int. J. Syst. Evol. Microbiol.">
        <title>The Global Catalogue of Microorganisms (GCM) 10K type strain sequencing project: providing services to taxonomists for standard genome sequencing and annotation.</title>
        <authorList>
            <consortium name="The Broad Institute Genomics Platform"/>
            <consortium name="The Broad Institute Genome Sequencing Center for Infectious Disease"/>
            <person name="Wu L."/>
            <person name="Ma J."/>
        </authorList>
    </citation>
    <scope>NUCLEOTIDE SEQUENCE [LARGE SCALE GENOMIC DNA]</scope>
    <source>
        <strain evidence="10">CCUG 43304</strain>
    </source>
</reference>
<dbReference type="PROSITE" id="PS50850">
    <property type="entry name" value="MFS"/>
    <property type="match status" value="1"/>
</dbReference>
<feature type="transmembrane region" description="Helical" evidence="7">
    <location>
        <begin position="335"/>
        <end position="353"/>
    </location>
</feature>
<keyword evidence="4 7" id="KW-0812">Transmembrane</keyword>
<evidence type="ECO:0000256" key="3">
    <source>
        <dbReference type="ARBA" id="ARBA00022475"/>
    </source>
</evidence>
<dbReference type="CDD" id="cd17321">
    <property type="entry name" value="MFS_MMR_MDR_like"/>
    <property type="match status" value="1"/>
</dbReference>
<dbReference type="Gene3D" id="1.20.1250.20">
    <property type="entry name" value="MFS general substrate transporter like domains"/>
    <property type="match status" value="1"/>
</dbReference>
<dbReference type="InterPro" id="IPR020846">
    <property type="entry name" value="MFS_dom"/>
</dbReference>
<feature type="transmembrane region" description="Helical" evidence="7">
    <location>
        <begin position="168"/>
        <end position="191"/>
    </location>
</feature>
<comment type="caution">
    <text evidence="9">The sequence shown here is derived from an EMBL/GenBank/DDBJ whole genome shotgun (WGS) entry which is preliminary data.</text>
</comment>
<comment type="subcellular location">
    <subcellularLocation>
        <location evidence="1">Cell membrane</location>
        <topology evidence="1">Multi-pass membrane protein</topology>
    </subcellularLocation>
</comment>
<sequence>MSVTTSVLAGRRQWVGLAVLTLPTLLASLELTIPNLALPAIAEDLSPSSAQSLWMIDIYGFLLAGSLVTMGTLGDRIGRRRLLLIGATAFGVLSVAAAYAHSAEMLIVTRALLGVAGATLMPTSLALVATMFADSRQRTVAVGVVIASVAGGTAIGPLIGGWVLEHYWWGMVFLIAAPITVVFLIVGRILLPESRRPEAARMDVPSAALSLFAVLAVIAGLKTLAEGGQWWLSAGMTVVGLLMGGVFIRRQRRLDAPLVDLTLFRSSAFSVSLGALLFGVFALFGINFYLAQYLQLVFGLSPLQAGLWTVPAAAGVIVGSTLAPMLIRWARPGRVVSSGLVLAAAGFAGLTQVTPSGGLPVLVVSAVVISLGLGAMMTLATDLVVGSAPPERSGEASALSETAPELGGALGIAVLGSIGTAMFHTRLPPSAATALPAEDAAAVTDTLAGAVAAAETLPELAAVELLTAARQAFTEGLHLVAGINIGLLLLTGTLVSVLLNRSRPTPAIDDKEARTGE</sequence>
<evidence type="ECO:0000313" key="9">
    <source>
        <dbReference type="EMBL" id="MFC6355729.1"/>
    </source>
</evidence>
<feature type="transmembrane region" description="Helical" evidence="7">
    <location>
        <begin position="476"/>
        <end position="499"/>
    </location>
</feature>
<keyword evidence="10" id="KW-1185">Reference proteome</keyword>
<keyword evidence="6 7" id="KW-0472">Membrane</keyword>
<organism evidence="9 10">
    <name type="scientific">Luethyella okanaganae</name>
    <dbReference type="NCBI Taxonomy" id="69372"/>
    <lineage>
        <taxon>Bacteria</taxon>
        <taxon>Bacillati</taxon>
        <taxon>Actinomycetota</taxon>
        <taxon>Actinomycetes</taxon>
        <taxon>Micrococcales</taxon>
        <taxon>Microbacteriaceae</taxon>
        <taxon>Luethyella</taxon>
    </lineage>
</organism>
<evidence type="ECO:0000256" key="1">
    <source>
        <dbReference type="ARBA" id="ARBA00004651"/>
    </source>
</evidence>